<evidence type="ECO:0000259" key="5">
    <source>
        <dbReference type="Pfam" id="PF01370"/>
    </source>
</evidence>
<keyword evidence="2" id="KW-0560">Oxidoreductase</keyword>
<dbReference type="Pfam" id="PF01370">
    <property type="entry name" value="Epimerase"/>
    <property type="match status" value="1"/>
</dbReference>
<dbReference type="Gene3D" id="3.40.50.720">
    <property type="entry name" value="NAD(P)-binding Rossmann-like Domain"/>
    <property type="match status" value="1"/>
</dbReference>
<evidence type="ECO:0000313" key="7">
    <source>
        <dbReference type="Proteomes" id="UP001596011"/>
    </source>
</evidence>
<dbReference type="RefSeq" id="WP_377137698.1">
    <property type="nucleotide sequence ID" value="NZ_JBHSFI010000005.1"/>
</dbReference>
<feature type="compositionally biased region" description="Basic residues" evidence="4">
    <location>
        <begin position="8"/>
        <end position="17"/>
    </location>
</feature>
<evidence type="ECO:0000256" key="1">
    <source>
        <dbReference type="ARBA" id="ARBA00007637"/>
    </source>
</evidence>
<sequence>MSRDRALRRASPLRKCHTNAVEHGQNDSGQPSEEDAITRFQRVLVTGAAGRIGRAVLDVLARESVPATALVLEDPGDLPADRVVVGDARSPEAAARAMEGVDGVIHLAAIPTPLDDPPEVVFGTNTLSTFTVLDAAGRAGVRRAVIASSQAASGLPFAGRELHPVYVPVDEDTPDQAADAYALSKRADELTADMMARRYATSVVALRYPFVGGTDERLPEYADAVAKDPAIGAGSLWAYLETRDAAEAAWLALGCAADGAVVIHVAAPETLVPEPTADLLRRYHPHTPVRRPIEGRAVPYDLTAAEQVLGFRARHHVVGTR</sequence>
<dbReference type="SUPFAM" id="SSF51735">
    <property type="entry name" value="NAD(P)-binding Rossmann-fold domains"/>
    <property type="match status" value="1"/>
</dbReference>
<dbReference type="PANTHER" id="PTHR43103">
    <property type="entry name" value="NUCLEOSIDE-DIPHOSPHATE-SUGAR EPIMERASE"/>
    <property type="match status" value="1"/>
</dbReference>
<dbReference type="InterPro" id="IPR001509">
    <property type="entry name" value="Epimerase_deHydtase"/>
</dbReference>
<evidence type="ECO:0000256" key="4">
    <source>
        <dbReference type="SAM" id="MobiDB-lite"/>
    </source>
</evidence>
<evidence type="ECO:0000313" key="6">
    <source>
        <dbReference type="EMBL" id="MFC4630211.1"/>
    </source>
</evidence>
<reference evidence="7" key="1">
    <citation type="journal article" date="2019" name="Int. J. Syst. Evol. Microbiol.">
        <title>The Global Catalogue of Microorganisms (GCM) 10K type strain sequencing project: providing services to taxonomists for standard genome sequencing and annotation.</title>
        <authorList>
            <consortium name="The Broad Institute Genomics Platform"/>
            <consortium name="The Broad Institute Genome Sequencing Center for Infectious Disease"/>
            <person name="Wu L."/>
            <person name="Ma J."/>
        </authorList>
    </citation>
    <scope>NUCLEOTIDE SEQUENCE [LARGE SCALE GENOMIC DNA]</scope>
    <source>
        <strain evidence="7">CCUG 42722</strain>
    </source>
</reference>
<comment type="similarity">
    <text evidence="1">Belongs to the NAD(P)-dependent epimerase/dehydratase family.</text>
</comment>
<evidence type="ECO:0000256" key="2">
    <source>
        <dbReference type="ARBA" id="ARBA00023002"/>
    </source>
</evidence>
<dbReference type="InterPro" id="IPR036291">
    <property type="entry name" value="NAD(P)-bd_dom_sf"/>
</dbReference>
<dbReference type="EMBL" id="JBHSFI010000005">
    <property type="protein sequence ID" value="MFC4630211.1"/>
    <property type="molecule type" value="Genomic_DNA"/>
</dbReference>
<keyword evidence="7" id="KW-1185">Reference proteome</keyword>
<protein>
    <submittedName>
        <fullName evidence="6">NAD-dependent epimerase/dehydratase family protein</fullName>
    </submittedName>
</protein>
<accession>A0ABV9HM49</accession>
<feature type="region of interest" description="Disordered" evidence="4">
    <location>
        <begin position="1"/>
        <end position="34"/>
    </location>
</feature>
<keyword evidence="3" id="KW-0520">NAD</keyword>
<feature type="domain" description="NAD-dependent epimerase/dehydratase" evidence="5">
    <location>
        <begin position="43"/>
        <end position="254"/>
    </location>
</feature>
<dbReference type="Proteomes" id="UP001596011">
    <property type="component" value="Unassembled WGS sequence"/>
</dbReference>
<gene>
    <name evidence="6" type="ORF">ACFO6V_18330</name>
</gene>
<comment type="caution">
    <text evidence="6">The sequence shown here is derived from an EMBL/GenBank/DDBJ whole genome shotgun (WGS) entry which is preliminary data.</text>
</comment>
<name>A0ABV9HM49_9MICO</name>
<proteinExistence type="inferred from homology"/>
<organism evidence="6 7">
    <name type="scientific">Promicromonospora alba</name>
    <dbReference type="NCBI Taxonomy" id="1616110"/>
    <lineage>
        <taxon>Bacteria</taxon>
        <taxon>Bacillati</taxon>
        <taxon>Actinomycetota</taxon>
        <taxon>Actinomycetes</taxon>
        <taxon>Micrococcales</taxon>
        <taxon>Promicromonosporaceae</taxon>
        <taxon>Promicromonospora</taxon>
    </lineage>
</organism>
<dbReference type="PANTHER" id="PTHR43103:SF5">
    <property type="entry name" value="4-EPIMERASE, PUTATIVE (AFU_ORTHOLOGUE AFUA_7G00360)-RELATED"/>
    <property type="match status" value="1"/>
</dbReference>
<evidence type="ECO:0000256" key="3">
    <source>
        <dbReference type="ARBA" id="ARBA00023027"/>
    </source>
</evidence>